<feature type="transmembrane region" description="Helical" evidence="1">
    <location>
        <begin position="6"/>
        <end position="28"/>
    </location>
</feature>
<keyword evidence="1" id="KW-0472">Membrane</keyword>
<dbReference type="EMBL" id="JAUMVS010000311">
    <property type="protein sequence ID" value="MDO4842792.1"/>
    <property type="molecule type" value="Genomic_DNA"/>
</dbReference>
<dbReference type="PANTHER" id="PTHR40044">
    <property type="entry name" value="INTEGRAL MEMBRANE PROTEIN-RELATED"/>
    <property type="match status" value="1"/>
</dbReference>
<keyword evidence="1" id="KW-1133">Transmembrane helix</keyword>
<dbReference type="Pfam" id="PF06177">
    <property type="entry name" value="QueT"/>
    <property type="match status" value="1"/>
</dbReference>
<reference evidence="2" key="1">
    <citation type="submission" date="2023-07" db="EMBL/GenBank/DDBJ databases">
        <title>Between Cages and Wild: Unraveling the Impact of Captivity on Animal Microbiomes and Antimicrobial Resistance.</title>
        <authorList>
            <person name="Schmartz G.P."/>
            <person name="Rehner J."/>
            <person name="Schuff M.J."/>
            <person name="Becker S.L."/>
            <person name="Kravczyk M."/>
            <person name="Gurevich A."/>
            <person name="Francke R."/>
            <person name="Mueller R."/>
            <person name="Keller V."/>
            <person name="Keller A."/>
        </authorList>
    </citation>
    <scope>NUCLEOTIDE SEQUENCE</scope>
    <source>
        <strain evidence="2">S12M_St_49</strain>
    </source>
</reference>
<dbReference type="InterPro" id="IPR010387">
    <property type="entry name" value="QueT"/>
</dbReference>
<gene>
    <name evidence="2" type="ORF">Q3982_08975</name>
</gene>
<feature type="transmembrane region" description="Helical" evidence="1">
    <location>
        <begin position="105"/>
        <end position="125"/>
    </location>
</feature>
<feature type="transmembrane region" description="Helical" evidence="1">
    <location>
        <begin position="145"/>
        <end position="168"/>
    </location>
</feature>
<protein>
    <submittedName>
        <fullName evidence="2">QueT transporter family protein</fullName>
    </submittedName>
</protein>
<evidence type="ECO:0000256" key="1">
    <source>
        <dbReference type="SAM" id="Phobius"/>
    </source>
</evidence>
<name>A0AA43RN31_9ACTN</name>
<dbReference type="AlphaFoldDB" id="A0AA43RN31"/>
<dbReference type="PANTHER" id="PTHR40044:SF1">
    <property type="entry name" value="INTEGRAL MEMBRANE PROTEIN"/>
    <property type="match status" value="1"/>
</dbReference>
<dbReference type="PIRSF" id="PIRSF031501">
    <property type="entry name" value="QueT"/>
    <property type="match status" value="1"/>
</dbReference>
<proteinExistence type="predicted"/>
<comment type="caution">
    <text evidence="2">The sequence shown here is derived from an EMBL/GenBank/DDBJ whole genome shotgun (WGS) entry which is preliminary data.</text>
</comment>
<dbReference type="Proteomes" id="UP001168575">
    <property type="component" value="Unassembled WGS sequence"/>
</dbReference>
<feature type="transmembrane region" description="Helical" evidence="1">
    <location>
        <begin position="70"/>
        <end position="98"/>
    </location>
</feature>
<accession>A0AA43RN31</accession>
<organism evidence="2 3">
    <name type="scientific">Phoenicibacter congonensis</name>
    <dbReference type="NCBI Taxonomy" id="1944646"/>
    <lineage>
        <taxon>Bacteria</taxon>
        <taxon>Bacillati</taxon>
        <taxon>Actinomycetota</taxon>
        <taxon>Coriobacteriia</taxon>
        <taxon>Eggerthellales</taxon>
        <taxon>Eggerthellaceae</taxon>
        <taxon>Phoenicibacter</taxon>
    </lineage>
</organism>
<sequence length="187" mass="20108">MKNLNYIAQAGIIAAIYAAATLVCNLVFPTISWGPVQIRLSEALCVVAVLYPSARLGLPVGCAIANLFNIVIAGTGALGFLDVVFGSLATLLGAILCWKLREKPVLAIAMFVVTNAIIVPAYLPILSQWTGFYTIPFTDISLDGYYVWMWLFGAISIAISESLTLYVLGMPILYALRRVTGTQPDCA</sequence>
<evidence type="ECO:0000313" key="3">
    <source>
        <dbReference type="Proteomes" id="UP001168575"/>
    </source>
</evidence>
<keyword evidence="3" id="KW-1185">Reference proteome</keyword>
<keyword evidence="1" id="KW-0812">Transmembrane</keyword>
<evidence type="ECO:0000313" key="2">
    <source>
        <dbReference type="EMBL" id="MDO4842792.1"/>
    </source>
</evidence>